<feature type="region of interest" description="Disordered" evidence="1">
    <location>
        <begin position="88"/>
        <end position="111"/>
    </location>
</feature>
<feature type="transmembrane region" description="Helical" evidence="2">
    <location>
        <begin position="34"/>
        <end position="53"/>
    </location>
</feature>
<keyword evidence="2" id="KW-1133">Transmembrane helix</keyword>
<evidence type="ECO:0000256" key="2">
    <source>
        <dbReference type="SAM" id="Phobius"/>
    </source>
</evidence>
<dbReference type="EMBL" id="CAESAO010000232">
    <property type="protein sequence ID" value="CAB4347558.1"/>
    <property type="molecule type" value="Genomic_DNA"/>
</dbReference>
<gene>
    <name evidence="3" type="ORF">UFOPK3522_01738</name>
</gene>
<proteinExistence type="predicted"/>
<evidence type="ECO:0000256" key="1">
    <source>
        <dbReference type="SAM" id="MobiDB-lite"/>
    </source>
</evidence>
<reference evidence="3" key="1">
    <citation type="submission" date="2020-05" db="EMBL/GenBank/DDBJ databases">
        <authorList>
            <person name="Chiriac C."/>
            <person name="Salcher M."/>
            <person name="Ghai R."/>
            <person name="Kavagutti S V."/>
        </authorList>
    </citation>
    <scope>NUCLEOTIDE SEQUENCE</scope>
</reference>
<feature type="transmembrane region" description="Helical" evidence="2">
    <location>
        <begin position="65"/>
        <end position="84"/>
    </location>
</feature>
<sequence>MALVFAPSANAVLSAVRPVEAGKASGATNAIRELGGVAGVAVLASVFAAAGGYASPQDFVDGVRAALPVGAAVLLVGAFIALLIPRQGEPGTTGARTTDAPAEAASVPSLP</sequence>
<organism evidence="3">
    <name type="scientific">freshwater metagenome</name>
    <dbReference type="NCBI Taxonomy" id="449393"/>
    <lineage>
        <taxon>unclassified sequences</taxon>
        <taxon>metagenomes</taxon>
        <taxon>ecological metagenomes</taxon>
    </lineage>
</organism>
<protein>
    <submittedName>
        <fullName evidence="3">Unannotated protein</fullName>
    </submittedName>
</protein>
<accession>A0A6J6A199</accession>
<name>A0A6J6A199_9ZZZZ</name>
<dbReference type="AlphaFoldDB" id="A0A6J6A199"/>
<evidence type="ECO:0000313" key="3">
    <source>
        <dbReference type="EMBL" id="CAB4347558.1"/>
    </source>
</evidence>
<dbReference type="SUPFAM" id="SSF103473">
    <property type="entry name" value="MFS general substrate transporter"/>
    <property type="match status" value="1"/>
</dbReference>
<keyword evidence="2" id="KW-0812">Transmembrane</keyword>
<dbReference type="InterPro" id="IPR036259">
    <property type="entry name" value="MFS_trans_sf"/>
</dbReference>
<keyword evidence="2" id="KW-0472">Membrane</keyword>